<protein>
    <submittedName>
        <fullName evidence="1">DUF6356 family protein</fullName>
    </submittedName>
</protein>
<evidence type="ECO:0000313" key="1">
    <source>
        <dbReference type="EMBL" id="MFC0634108.1"/>
    </source>
</evidence>
<organism evidence="1 2">
    <name type="scientific">Brevundimonas balnearis</name>
    <dbReference type="NCBI Taxonomy" id="1572858"/>
    <lineage>
        <taxon>Bacteria</taxon>
        <taxon>Pseudomonadati</taxon>
        <taxon>Pseudomonadota</taxon>
        <taxon>Alphaproteobacteria</taxon>
        <taxon>Caulobacterales</taxon>
        <taxon>Caulobacteraceae</taxon>
        <taxon>Brevundimonas</taxon>
    </lineage>
</organism>
<dbReference type="Pfam" id="PF19883">
    <property type="entry name" value="DUF6356"/>
    <property type="match status" value="1"/>
</dbReference>
<name>A0ABV6R3B0_9CAUL</name>
<sequence length="88" mass="9560">MRKTIDDLFLRHPREVGEGYFEHLGTASTYGFRLMVAAGAAFAHALVPGVMKTAASDRVCAMADELRGRKQSALETRCAEQGAYDPGL</sequence>
<evidence type="ECO:0000313" key="2">
    <source>
        <dbReference type="Proteomes" id="UP001589906"/>
    </source>
</evidence>
<proteinExistence type="predicted"/>
<dbReference type="Proteomes" id="UP001589906">
    <property type="component" value="Unassembled WGS sequence"/>
</dbReference>
<keyword evidence="2" id="KW-1185">Reference proteome</keyword>
<dbReference type="InterPro" id="IPR045936">
    <property type="entry name" value="DUF6356"/>
</dbReference>
<dbReference type="RefSeq" id="WP_376836100.1">
    <property type="nucleotide sequence ID" value="NZ_JBHLSW010000006.1"/>
</dbReference>
<dbReference type="EMBL" id="JBHLSW010000006">
    <property type="protein sequence ID" value="MFC0634108.1"/>
    <property type="molecule type" value="Genomic_DNA"/>
</dbReference>
<gene>
    <name evidence="1" type="ORF">ACFFGE_09480</name>
</gene>
<accession>A0ABV6R3B0</accession>
<comment type="caution">
    <text evidence="1">The sequence shown here is derived from an EMBL/GenBank/DDBJ whole genome shotgun (WGS) entry which is preliminary data.</text>
</comment>
<reference evidence="1 2" key="1">
    <citation type="submission" date="2024-09" db="EMBL/GenBank/DDBJ databases">
        <authorList>
            <person name="Sun Q."/>
            <person name="Mori K."/>
        </authorList>
    </citation>
    <scope>NUCLEOTIDE SEQUENCE [LARGE SCALE GENOMIC DNA]</scope>
    <source>
        <strain evidence="1 2">NCAIM B.02621</strain>
    </source>
</reference>